<keyword evidence="4" id="KW-1185">Reference proteome</keyword>
<dbReference type="PANTHER" id="PTHR42870">
    <property type="entry name" value="ACETYL-COA C-ACETYLTRANSFERASE"/>
    <property type="match status" value="1"/>
</dbReference>
<organism evidence="3 4">
    <name type="scientific">Nocardia jiangsuensis</name>
    <dbReference type="NCBI Taxonomy" id="1691563"/>
    <lineage>
        <taxon>Bacteria</taxon>
        <taxon>Bacillati</taxon>
        <taxon>Actinomycetota</taxon>
        <taxon>Actinomycetes</taxon>
        <taxon>Mycobacteriales</taxon>
        <taxon>Nocardiaceae</taxon>
        <taxon>Nocardia</taxon>
    </lineage>
</organism>
<reference evidence="4" key="1">
    <citation type="journal article" date="2019" name="Int. J. Syst. Evol. Microbiol.">
        <title>The Global Catalogue of Microorganisms (GCM) 10K type strain sequencing project: providing services to taxonomists for standard genome sequencing and annotation.</title>
        <authorList>
            <consortium name="The Broad Institute Genomics Platform"/>
            <consortium name="The Broad Institute Genome Sequencing Center for Infectious Disease"/>
            <person name="Wu L."/>
            <person name="Ma J."/>
        </authorList>
    </citation>
    <scope>NUCLEOTIDE SEQUENCE [LARGE SCALE GENOMIC DNA]</scope>
    <source>
        <strain evidence="4">CGMCC 4.7330</strain>
    </source>
</reference>
<gene>
    <name evidence="3" type="ORF">ACFO0B_09950</name>
</gene>
<evidence type="ECO:0000313" key="4">
    <source>
        <dbReference type="Proteomes" id="UP001595696"/>
    </source>
</evidence>
<sequence length="387" mass="41096">MRRVAVVGAGMTPFAEHYALGIQDLLPMAFAECAASVDKGVRLTDVEAAWFGALRTTDGFPAGVLADALGVPDLPVTHVENSCATGNDAVRNALYAIASGAVDVALVIGADKLRETAEKDMLREWESMTRHRSWDYQLGLFAPAGFALHVNRYLYESPATREHLAMVAVKNHRHGATNPKARLRFEISMEQALAAPIVAEPFGVYDCVPQSDGAAALILAAEDVVDRYTDAPVWVRGVGLGLDTVMHQHRADLTTFQATVRAARRAFDMAGLGPSDIDVAEVHDYFTGIELMSYEDLGFAERHEGYKLLEAGVTSVGGALPVNPSGGLKCKGHPPGATGVAQCVELFEQLRGTAVNQVDGARIGLAHNLGGPTAVAAVTILEGPGRS</sequence>
<dbReference type="RefSeq" id="WP_378612077.1">
    <property type="nucleotide sequence ID" value="NZ_JBHSAX010000009.1"/>
</dbReference>
<evidence type="ECO:0000259" key="2">
    <source>
        <dbReference type="Pfam" id="PF22691"/>
    </source>
</evidence>
<dbReference type="Gene3D" id="3.40.47.10">
    <property type="match status" value="1"/>
</dbReference>
<feature type="domain" description="Thiolase C-terminal" evidence="2">
    <location>
        <begin position="242"/>
        <end position="382"/>
    </location>
</feature>
<dbReference type="PANTHER" id="PTHR42870:SF6">
    <property type="entry name" value="ACETYL-COA C-ACYLTRANSFERASE"/>
    <property type="match status" value="1"/>
</dbReference>
<name>A0ABV8DQG2_9NOCA</name>
<dbReference type="Proteomes" id="UP001595696">
    <property type="component" value="Unassembled WGS sequence"/>
</dbReference>
<feature type="domain" description="Thiolase N-terminal" evidence="1">
    <location>
        <begin position="4"/>
        <end position="223"/>
    </location>
</feature>
<dbReference type="PIRSF" id="PIRSF000429">
    <property type="entry name" value="Ac-CoA_Ac_transf"/>
    <property type="match status" value="1"/>
</dbReference>
<comment type="caution">
    <text evidence="3">The sequence shown here is derived from an EMBL/GenBank/DDBJ whole genome shotgun (WGS) entry which is preliminary data.</text>
</comment>
<dbReference type="CDD" id="cd00829">
    <property type="entry name" value="SCP-x_thiolase"/>
    <property type="match status" value="1"/>
</dbReference>
<dbReference type="InterPro" id="IPR020616">
    <property type="entry name" value="Thiolase_N"/>
</dbReference>
<dbReference type="InterPro" id="IPR002155">
    <property type="entry name" value="Thiolase"/>
</dbReference>
<protein>
    <submittedName>
        <fullName evidence="3">Thiolase family protein</fullName>
    </submittedName>
</protein>
<accession>A0ABV8DQG2</accession>
<dbReference type="InterPro" id="IPR055140">
    <property type="entry name" value="Thiolase_C_2"/>
</dbReference>
<evidence type="ECO:0000313" key="3">
    <source>
        <dbReference type="EMBL" id="MFC3962307.1"/>
    </source>
</evidence>
<dbReference type="SUPFAM" id="SSF53901">
    <property type="entry name" value="Thiolase-like"/>
    <property type="match status" value="1"/>
</dbReference>
<evidence type="ECO:0000259" key="1">
    <source>
        <dbReference type="Pfam" id="PF00108"/>
    </source>
</evidence>
<dbReference type="Pfam" id="PF00108">
    <property type="entry name" value="Thiolase_N"/>
    <property type="match status" value="1"/>
</dbReference>
<dbReference type="Pfam" id="PF22691">
    <property type="entry name" value="Thiolase_C_1"/>
    <property type="match status" value="1"/>
</dbReference>
<dbReference type="InterPro" id="IPR016039">
    <property type="entry name" value="Thiolase-like"/>
</dbReference>
<dbReference type="EMBL" id="JBHSAX010000009">
    <property type="protein sequence ID" value="MFC3962307.1"/>
    <property type="molecule type" value="Genomic_DNA"/>
</dbReference>
<proteinExistence type="predicted"/>